<evidence type="ECO:0000256" key="12">
    <source>
        <dbReference type="ARBA" id="ARBA00030193"/>
    </source>
</evidence>
<keyword evidence="8 15" id="KW-0808">Transferase</keyword>
<reference evidence="15 16" key="1">
    <citation type="submission" date="2019-02" db="EMBL/GenBank/DDBJ databases">
        <title>Shewanella sp. D4-2 isolated from Dokdo Island.</title>
        <authorList>
            <person name="Baek K."/>
        </authorList>
    </citation>
    <scope>NUCLEOTIDE SEQUENCE [LARGE SCALE GENOMIC DNA]</scope>
    <source>
        <strain evidence="15 16">D4-2</strain>
    </source>
</reference>
<evidence type="ECO:0000256" key="7">
    <source>
        <dbReference type="ARBA" id="ARBA00016919"/>
    </source>
</evidence>
<keyword evidence="10" id="KW-0460">Magnesium</keyword>
<dbReference type="GO" id="GO:0004156">
    <property type="term" value="F:dihydropteroate synthase activity"/>
    <property type="evidence" value="ECO:0007669"/>
    <property type="project" value="UniProtKB-EC"/>
</dbReference>
<dbReference type="InterPro" id="IPR011005">
    <property type="entry name" value="Dihydropteroate_synth-like_sf"/>
</dbReference>
<dbReference type="KEGG" id="smai:EXU30_05495"/>
<dbReference type="FunFam" id="3.20.20.20:FF:000004">
    <property type="entry name" value="Dihydropteroate synthase"/>
    <property type="match status" value="1"/>
</dbReference>
<comment type="catalytic activity">
    <reaction evidence="1">
        <text>(7,8-dihydropterin-6-yl)methyl diphosphate + 4-aminobenzoate = 7,8-dihydropteroate + diphosphate</text>
        <dbReference type="Rhea" id="RHEA:19949"/>
        <dbReference type="ChEBI" id="CHEBI:17836"/>
        <dbReference type="ChEBI" id="CHEBI:17839"/>
        <dbReference type="ChEBI" id="CHEBI:33019"/>
        <dbReference type="ChEBI" id="CHEBI:72950"/>
        <dbReference type="EC" id="2.5.1.15"/>
    </reaction>
</comment>
<dbReference type="PROSITE" id="PS00793">
    <property type="entry name" value="DHPS_2"/>
    <property type="match status" value="1"/>
</dbReference>
<dbReference type="PANTHER" id="PTHR20941">
    <property type="entry name" value="FOLATE SYNTHESIS PROTEINS"/>
    <property type="match status" value="1"/>
</dbReference>
<dbReference type="Pfam" id="PF00809">
    <property type="entry name" value="Pterin_bind"/>
    <property type="match status" value="1"/>
</dbReference>
<comment type="subunit">
    <text evidence="5">Homodimer.</text>
</comment>
<evidence type="ECO:0000256" key="4">
    <source>
        <dbReference type="ARBA" id="ARBA00009503"/>
    </source>
</evidence>
<feature type="domain" description="Pterin-binding" evidence="14">
    <location>
        <begin position="16"/>
        <end position="268"/>
    </location>
</feature>
<evidence type="ECO:0000256" key="8">
    <source>
        <dbReference type="ARBA" id="ARBA00022679"/>
    </source>
</evidence>
<dbReference type="PANTHER" id="PTHR20941:SF1">
    <property type="entry name" value="FOLIC ACID SYNTHESIS PROTEIN FOL1"/>
    <property type="match status" value="1"/>
</dbReference>
<comment type="similarity">
    <text evidence="4">Belongs to the DHPS family.</text>
</comment>
<comment type="cofactor">
    <cofactor evidence="2">
        <name>Mg(2+)</name>
        <dbReference type="ChEBI" id="CHEBI:18420"/>
    </cofactor>
</comment>
<dbReference type="SUPFAM" id="SSF51717">
    <property type="entry name" value="Dihydropteroate synthetase-like"/>
    <property type="match status" value="1"/>
</dbReference>
<evidence type="ECO:0000256" key="2">
    <source>
        <dbReference type="ARBA" id="ARBA00001946"/>
    </source>
</evidence>
<dbReference type="InterPro" id="IPR045031">
    <property type="entry name" value="DHP_synth-like"/>
</dbReference>
<keyword evidence="16" id="KW-1185">Reference proteome</keyword>
<comment type="function">
    <text evidence="13">Catalyzes the condensation of para-aminobenzoate (pABA) with 6-hydroxymethyl-7,8-dihydropterin diphosphate (DHPt-PP) to form 7,8-dihydropteroate (H2Pte), the immediate precursor of folate derivatives.</text>
</comment>
<evidence type="ECO:0000256" key="13">
    <source>
        <dbReference type="ARBA" id="ARBA00053449"/>
    </source>
</evidence>
<dbReference type="GO" id="GO:0046872">
    <property type="term" value="F:metal ion binding"/>
    <property type="evidence" value="ECO:0007669"/>
    <property type="project" value="UniProtKB-KW"/>
</dbReference>
<dbReference type="EMBL" id="CP036200">
    <property type="protein sequence ID" value="QBF82215.1"/>
    <property type="molecule type" value="Genomic_DNA"/>
</dbReference>
<dbReference type="GO" id="GO:0005829">
    <property type="term" value="C:cytosol"/>
    <property type="evidence" value="ECO:0007669"/>
    <property type="project" value="TreeGrafter"/>
</dbReference>
<evidence type="ECO:0000313" key="16">
    <source>
        <dbReference type="Proteomes" id="UP000291106"/>
    </source>
</evidence>
<organism evidence="15 16">
    <name type="scientific">Shewanella maritima</name>
    <dbReference type="NCBI Taxonomy" id="2520507"/>
    <lineage>
        <taxon>Bacteria</taxon>
        <taxon>Pseudomonadati</taxon>
        <taxon>Pseudomonadota</taxon>
        <taxon>Gammaproteobacteria</taxon>
        <taxon>Alteromonadales</taxon>
        <taxon>Shewanellaceae</taxon>
        <taxon>Shewanella</taxon>
    </lineage>
</organism>
<dbReference type="InterPro" id="IPR000489">
    <property type="entry name" value="Pterin-binding_dom"/>
</dbReference>
<evidence type="ECO:0000256" key="6">
    <source>
        <dbReference type="ARBA" id="ARBA00012458"/>
    </source>
</evidence>
<keyword evidence="9" id="KW-0479">Metal-binding</keyword>
<dbReference type="OrthoDB" id="9811744at2"/>
<dbReference type="EC" id="2.5.1.15" evidence="6"/>
<evidence type="ECO:0000256" key="11">
    <source>
        <dbReference type="ARBA" id="ARBA00022909"/>
    </source>
</evidence>
<dbReference type="InterPro" id="IPR006390">
    <property type="entry name" value="DHP_synth_dom"/>
</dbReference>
<dbReference type="CDD" id="cd00739">
    <property type="entry name" value="DHPS"/>
    <property type="match status" value="1"/>
</dbReference>
<evidence type="ECO:0000256" key="10">
    <source>
        <dbReference type="ARBA" id="ARBA00022842"/>
    </source>
</evidence>
<evidence type="ECO:0000313" key="15">
    <source>
        <dbReference type="EMBL" id="QBF82215.1"/>
    </source>
</evidence>
<sequence length="277" mass="30079">MFELTSADKTLDLSSPQIMGIANITPDSFSDGGQFESFNKACDHVDYMVAEGAVIIDVGGESTRPGAKAVSVEEELERVIPIIKYTAEKHDVWISVDTSKPQVMEQAVQAGAHMINDVKALQVPGALEVAAKLQVPVCLMHMQGSPETMQDAPAYVDVVEEVLHFFEQRIVACEAAGIERSNLILDPGFGFGKTLEHNYRLLACLPRFHELHLPLLIGMSRKSMIGDLLERPVEQRLAGSLSAALIAAQQGAQILRVHDVAETSDVLRVMSATMASV</sequence>
<evidence type="ECO:0000256" key="3">
    <source>
        <dbReference type="ARBA" id="ARBA00004763"/>
    </source>
</evidence>
<dbReference type="RefSeq" id="WP_130598187.1">
    <property type="nucleotide sequence ID" value="NZ_CP036200.1"/>
</dbReference>
<comment type="pathway">
    <text evidence="3">Cofactor biosynthesis; tetrahydrofolate biosynthesis; 7,8-dihydrofolate from 2-amino-4-hydroxy-6-hydroxymethyl-7,8-dihydropteridine diphosphate and 4-aminobenzoate: step 1/2.</text>
</comment>
<proteinExistence type="inferred from homology"/>
<keyword evidence="11" id="KW-0289">Folate biosynthesis</keyword>
<evidence type="ECO:0000256" key="1">
    <source>
        <dbReference type="ARBA" id="ARBA00000012"/>
    </source>
</evidence>
<dbReference type="Gene3D" id="3.20.20.20">
    <property type="entry name" value="Dihydropteroate synthase-like"/>
    <property type="match status" value="1"/>
</dbReference>
<accession>A0A411PF96</accession>
<evidence type="ECO:0000256" key="5">
    <source>
        <dbReference type="ARBA" id="ARBA00011738"/>
    </source>
</evidence>
<dbReference type="PROSITE" id="PS50972">
    <property type="entry name" value="PTERIN_BINDING"/>
    <property type="match status" value="1"/>
</dbReference>
<protein>
    <recommendedName>
        <fullName evidence="7">Dihydropteroate synthase</fullName>
        <ecNumber evidence="6">2.5.1.15</ecNumber>
    </recommendedName>
    <alternativeName>
        <fullName evidence="12">Dihydropteroate pyrophosphorylase</fullName>
    </alternativeName>
</protein>
<name>A0A411PF96_9GAMM</name>
<dbReference type="NCBIfam" id="TIGR01496">
    <property type="entry name" value="DHPS"/>
    <property type="match status" value="1"/>
</dbReference>
<evidence type="ECO:0000259" key="14">
    <source>
        <dbReference type="PROSITE" id="PS50972"/>
    </source>
</evidence>
<dbReference type="GO" id="GO:0046654">
    <property type="term" value="P:tetrahydrofolate biosynthetic process"/>
    <property type="evidence" value="ECO:0007669"/>
    <property type="project" value="TreeGrafter"/>
</dbReference>
<dbReference type="Proteomes" id="UP000291106">
    <property type="component" value="Chromosome"/>
</dbReference>
<dbReference type="GO" id="GO:0046656">
    <property type="term" value="P:folic acid biosynthetic process"/>
    <property type="evidence" value="ECO:0007669"/>
    <property type="project" value="UniProtKB-KW"/>
</dbReference>
<evidence type="ECO:0000256" key="9">
    <source>
        <dbReference type="ARBA" id="ARBA00022723"/>
    </source>
</evidence>
<dbReference type="AlphaFoldDB" id="A0A411PF96"/>
<gene>
    <name evidence="15" type="primary">folP</name>
    <name evidence="15" type="ORF">EXU30_05495</name>
</gene>